<dbReference type="EMBL" id="CH473957">
    <property type="protein sequence ID" value="EDL91449.1"/>
    <property type="molecule type" value="Genomic_DNA"/>
</dbReference>
<reference evidence="3" key="1">
    <citation type="submission" date="2005-09" db="EMBL/GenBank/DDBJ databases">
        <authorList>
            <person name="Mural R.J."/>
            <person name="Li P.W."/>
            <person name="Adams M.D."/>
            <person name="Amanatides P.G."/>
            <person name="Baden-Tillson H."/>
            <person name="Barnstead M."/>
            <person name="Chin S.H."/>
            <person name="Dew I."/>
            <person name="Evans C.A."/>
            <person name="Ferriera S."/>
            <person name="Flanigan M."/>
            <person name="Fosler C."/>
            <person name="Glodek A."/>
            <person name="Gu Z."/>
            <person name="Holt R.A."/>
            <person name="Jennings D."/>
            <person name="Kraft C.L."/>
            <person name="Lu F."/>
            <person name="Nguyen T."/>
            <person name="Nusskern D.R."/>
            <person name="Pfannkoch C.M."/>
            <person name="Sitter C."/>
            <person name="Sutton G.G."/>
            <person name="Venter J.C."/>
            <person name="Wang Z."/>
            <person name="Woodage T."/>
            <person name="Zheng X.H."/>
            <person name="Zhong F."/>
        </authorList>
    </citation>
    <scope>NUCLEOTIDE SEQUENCE [LARGE SCALE GENOMIC DNA]</scope>
    <source>
        <strain>BN</strain>
        <strain evidence="3">Sprague-Dawley</strain>
    </source>
</reference>
<dbReference type="Proteomes" id="UP000234681">
    <property type="component" value="Chromosome 4"/>
</dbReference>
<organism evidence="2 3">
    <name type="scientific">Rattus norvegicus</name>
    <name type="common">Rat</name>
    <dbReference type="NCBI Taxonomy" id="10116"/>
    <lineage>
        <taxon>Eukaryota</taxon>
        <taxon>Metazoa</taxon>
        <taxon>Chordata</taxon>
        <taxon>Craniata</taxon>
        <taxon>Vertebrata</taxon>
        <taxon>Euteleostomi</taxon>
        <taxon>Mammalia</taxon>
        <taxon>Eutheria</taxon>
        <taxon>Euarchontoglires</taxon>
        <taxon>Glires</taxon>
        <taxon>Rodentia</taxon>
        <taxon>Myomorpha</taxon>
        <taxon>Muroidea</taxon>
        <taxon>Muridae</taxon>
        <taxon>Murinae</taxon>
        <taxon>Rattus</taxon>
    </lineage>
</organism>
<feature type="transmembrane region" description="Helical" evidence="1">
    <location>
        <begin position="56"/>
        <end position="77"/>
    </location>
</feature>
<protein>
    <submittedName>
        <fullName evidence="2">RCG56055</fullName>
    </submittedName>
</protein>
<evidence type="ECO:0000256" key="1">
    <source>
        <dbReference type="SAM" id="Phobius"/>
    </source>
</evidence>
<evidence type="ECO:0000313" key="3">
    <source>
        <dbReference type="Proteomes" id="UP000234681"/>
    </source>
</evidence>
<evidence type="ECO:0000313" key="2">
    <source>
        <dbReference type="EMBL" id="EDL91449.1"/>
    </source>
</evidence>
<keyword evidence="1" id="KW-0472">Membrane</keyword>
<keyword evidence="1" id="KW-1133">Transmembrane helix</keyword>
<sequence length="89" mass="10454">MPYTDTDIDRYTVKNTIKTNTKHLKLPFDICPLTSSPIKCSCLRRNTNSHLFAKEIPWAFFFFSFLFFFFFFGSFFFRSWGPNPGPCAS</sequence>
<dbReference type="AlphaFoldDB" id="A6IBI1"/>
<proteinExistence type="predicted"/>
<keyword evidence="1" id="KW-0812">Transmembrane</keyword>
<accession>A6IBI1</accession>
<name>A6IBI1_RAT</name>
<gene>
    <name evidence="2" type="ORF">rCG_56055</name>
</gene>